<dbReference type="InterPro" id="IPR001878">
    <property type="entry name" value="Znf_CCHC"/>
</dbReference>
<dbReference type="InterPro" id="IPR000953">
    <property type="entry name" value="Chromo/chromo_shadow_dom"/>
</dbReference>
<dbReference type="InterPro" id="IPR016197">
    <property type="entry name" value="Chromo-like_dom_sf"/>
</dbReference>
<feature type="domain" description="CCHC-type" evidence="6">
    <location>
        <begin position="310"/>
        <end position="324"/>
    </location>
</feature>
<feature type="domain" description="Chromo" evidence="5">
    <location>
        <begin position="373"/>
        <end position="434"/>
    </location>
</feature>
<dbReference type="OrthoDB" id="4526134at2759"/>
<dbReference type="AlphaFoldDB" id="A0A1J9Q0R6"/>
<evidence type="ECO:0000256" key="1">
    <source>
        <dbReference type="ARBA" id="ARBA00011353"/>
    </source>
</evidence>
<evidence type="ECO:0000256" key="2">
    <source>
        <dbReference type="PROSITE-ProRule" id="PRU00047"/>
    </source>
</evidence>
<comment type="caution">
    <text evidence="7">The sequence shown here is derived from an EMBL/GenBank/DDBJ whole genome shotgun (WGS) entry which is preliminary data.</text>
</comment>
<proteinExistence type="predicted"/>
<keyword evidence="2" id="KW-0863">Zinc-finger</keyword>
<evidence type="ECO:0000313" key="7">
    <source>
        <dbReference type="EMBL" id="OJD22214.1"/>
    </source>
</evidence>
<feature type="compositionally biased region" description="Basic and acidic residues" evidence="4">
    <location>
        <begin position="338"/>
        <end position="356"/>
    </location>
</feature>
<keyword evidence="8" id="KW-1185">Reference proteome</keyword>
<comment type="subunit">
    <text evidence="1">Component of the NuA4 histone acetyltransferase complex.</text>
</comment>
<dbReference type="GO" id="GO:0006338">
    <property type="term" value="P:chromatin remodeling"/>
    <property type="evidence" value="ECO:0007669"/>
    <property type="project" value="UniProtKB-ARBA"/>
</dbReference>
<keyword evidence="2" id="KW-0862">Zinc</keyword>
<dbReference type="Gene3D" id="2.40.50.40">
    <property type="match status" value="1"/>
</dbReference>
<dbReference type="CDD" id="cd00024">
    <property type="entry name" value="CD_CSD"/>
    <property type="match status" value="1"/>
</dbReference>
<name>A0A1J9Q0R6_9EURO</name>
<evidence type="ECO:0008006" key="9">
    <source>
        <dbReference type="Google" id="ProtNLM"/>
    </source>
</evidence>
<protein>
    <recommendedName>
        <fullName evidence="9">CCHC-type domain-containing protein</fullName>
    </recommendedName>
</protein>
<dbReference type="SMART" id="SM00298">
    <property type="entry name" value="CHROMO"/>
    <property type="match status" value="1"/>
</dbReference>
<dbReference type="Proteomes" id="UP000242791">
    <property type="component" value="Unassembled WGS sequence"/>
</dbReference>
<dbReference type="EMBL" id="LGTZ01001133">
    <property type="protein sequence ID" value="OJD22214.1"/>
    <property type="molecule type" value="Genomic_DNA"/>
</dbReference>
<dbReference type="PROSITE" id="PS50158">
    <property type="entry name" value="ZF_CCHC"/>
    <property type="match status" value="1"/>
</dbReference>
<dbReference type="SUPFAM" id="SSF57756">
    <property type="entry name" value="Retrovirus zinc finger-like domains"/>
    <property type="match status" value="1"/>
</dbReference>
<gene>
    <name evidence="7" type="ORF">ACJ73_06441</name>
</gene>
<reference evidence="7 8" key="1">
    <citation type="submission" date="2015-08" db="EMBL/GenBank/DDBJ databases">
        <title>Emmonsia species relationships and genome sequence.</title>
        <authorList>
            <person name="Cuomo C.A."/>
            <person name="Schwartz I.S."/>
            <person name="Kenyon C."/>
            <person name="De Hoog G.S."/>
            <person name="Govender N.P."/>
            <person name="Botha A."/>
            <person name="Moreno L."/>
            <person name="De Vries M."/>
            <person name="Munoz J.F."/>
            <person name="Stielow J.B."/>
        </authorList>
    </citation>
    <scope>NUCLEOTIDE SEQUENCE [LARGE SCALE GENOMIC DNA]</scope>
    <source>
        <strain evidence="7 8">EI222</strain>
    </source>
</reference>
<dbReference type="VEuPathDB" id="FungiDB:ACJ73_06441"/>
<dbReference type="GO" id="GO:0003676">
    <property type="term" value="F:nucleic acid binding"/>
    <property type="evidence" value="ECO:0007669"/>
    <property type="project" value="InterPro"/>
</dbReference>
<organism evidence="7 8">
    <name type="scientific">Blastomyces percursus</name>
    <dbReference type="NCBI Taxonomy" id="1658174"/>
    <lineage>
        <taxon>Eukaryota</taxon>
        <taxon>Fungi</taxon>
        <taxon>Dikarya</taxon>
        <taxon>Ascomycota</taxon>
        <taxon>Pezizomycotina</taxon>
        <taxon>Eurotiomycetes</taxon>
        <taxon>Eurotiomycetidae</taxon>
        <taxon>Onygenales</taxon>
        <taxon>Ajellomycetaceae</taxon>
        <taxon>Blastomyces</taxon>
    </lineage>
</organism>
<keyword evidence="3" id="KW-0175">Coiled coil</keyword>
<evidence type="ECO:0000259" key="6">
    <source>
        <dbReference type="PROSITE" id="PS50158"/>
    </source>
</evidence>
<dbReference type="GO" id="GO:0008270">
    <property type="term" value="F:zinc ion binding"/>
    <property type="evidence" value="ECO:0007669"/>
    <property type="project" value="UniProtKB-KW"/>
</dbReference>
<accession>A0A1J9Q0R6</accession>
<dbReference type="Pfam" id="PF03732">
    <property type="entry name" value="Retrotrans_gag"/>
    <property type="match status" value="1"/>
</dbReference>
<evidence type="ECO:0000256" key="3">
    <source>
        <dbReference type="SAM" id="Coils"/>
    </source>
</evidence>
<sequence length="435" mass="50046">MVVLKTPSSDDENMTTNLNQEELAELLQMKEQLAAQQIELQHQRQELERQRATSGTTSTSLPAVFKRPKASLPDTARYNGNNPVYFPQFLSNLKAKIAIDGQAIGNEQAQVWYAFGRLEGKASARIHPWVDRYSETSRFTTREFLELLKSTFADAAREQKALDRLNRLKQGNRSFDELLAELEQLLLEAGGHEWADPIKKGYLKGAFNRELKRHLLSLDERESYDGFKDQVKRVADRVEDFARSERSQLSWRRNASPKRPWGSLPRTSPDPPDVMEWEPTPARAAEDKKTQRAAWVSPKELEKRKERGLCFRCGASGHMVTGCPYQPARRPAKRKQQLRRELRGAGKREASVENRPQRPPVLIEDNEVTTEEWLVDEILGSMLVGDNDQRMRWYLVKWRGYDPSWQPEHDLIPGCEELAREFPAKSGKEESPQIP</sequence>
<evidence type="ECO:0000256" key="4">
    <source>
        <dbReference type="SAM" id="MobiDB-lite"/>
    </source>
</evidence>
<evidence type="ECO:0000259" key="5">
    <source>
        <dbReference type="PROSITE" id="PS50013"/>
    </source>
</evidence>
<dbReference type="InterPro" id="IPR005162">
    <property type="entry name" value="Retrotrans_gag_dom"/>
</dbReference>
<keyword evidence="2" id="KW-0479">Metal-binding</keyword>
<dbReference type="SUPFAM" id="SSF54160">
    <property type="entry name" value="Chromo domain-like"/>
    <property type="match status" value="1"/>
</dbReference>
<dbReference type="PROSITE" id="PS50013">
    <property type="entry name" value="CHROMO_2"/>
    <property type="match status" value="1"/>
</dbReference>
<evidence type="ECO:0000313" key="8">
    <source>
        <dbReference type="Proteomes" id="UP000242791"/>
    </source>
</evidence>
<feature type="region of interest" description="Disordered" evidence="4">
    <location>
        <begin position="324"/>
        <end position="356"/>
    </location>
</feature>
<feature type="coiled-coil region" evidence="3">
    <location>
        <begin position="19"/>
        <end position="53"/>
    </location>
</feature>
<dbReference type="STRING" id="1658174.A0A1J9Q0R6"/>
<feature type="region of interest" description="Disordered" evidence="4">
    <location>
        <begin position="246"/>
        <end position="290"/>
    </location>
</feature>
<dbReference type="InterPro" id="IPR036875">
    <property type="entry name" value="Znf_CCHC_sf"/>
</dbReference>